<evidence type="ECO:0000259" key="3">
    <source>
        <dbReference type="PROSITE" id="PS51724"/>
    </source>
</evidence>
<name>A0A917JQ26_9GAMM</name>
<keyword evidence="2" id="KW-0812">Transmembrane</keyword>
<sequence length="198" mass="22596">MTNRDYANRKPKKRAPQKRGARKAAPPARRLPIVLLLIVVLVAIAGFGYFLWNIKDSSTSDQAETGSTETKASQVETKAATKPKPQGDLPPKPKEEWTYLEELKNKKVEVELPQTDNKPKRPYLMQCGSFRTESQANEMKAVIAFQGLEAQVRKSIGSKGTWYRVVMGPYDRKRIAERHRHVLQKVGLNDCKIWYWEG</sequence>
<feature type="region of interest" description="Disordered" evidence="1">
    <location>
        <begin position="1"/>
        <end position="26"/>
    </location>
</feature>
<dbReference type="PANTHER" id="PTHR38687:SF2">
    <property type="entry name" value="CELL DIVISION PROTEIN FTSN"/>
    <property type="match status" value="1"/>
</dbReference>
<feature type="region of interest" description="Disordered" evidence="1">
    <location>
        <begin position="59"/>
        <end position="94"/>
    </location>
</feature>
<evidence type="ECO:0000256" key="1">
    <source>
        <dbReference type="SAM" id="MobiDB-lite"/>
    </source>
</evidence>
<evidence type="ECO:0000313" key="4">
    <source>
        <dbReference type="EMBL" id="GGI79733.1"/>
    </source>
</evidence>
<dbReference type="Proteomes" id="UP000613743">
    <property type="component" value="Unassembled WGS sequence"/>
</dbReference>
<feature type="compositionally biased region" description="Polar residues" evidence="1">
    <location>
        <begin position="59"/>
        <end position="76"/>
    </location>
</feature>
<protein>
    <submittedName>
        <fullName evidence="4">Cell division protein FtsN</fullName>
    </submittedName>
</protein>
<dbReference type="PROSITE" id="PS51724">
    <property type="entry name" value="SPOR"/>
    <property type="match status" value="1"/>
</dbReference>
<dbReference type="GO" id="GO:0051301">
    <property type="term" value="P:cell division"/>
    <property type="evidence" value="ECO:0007669"/>
    <property type="project" value="UniProtKB-KW"/>
</dbReference>
<feature type="domain" description="SPOR" evidence="3">
    <location>
        <begin position="117"/>
        <end position="197"/>
    </location>
</feature>
<organism evidence="4 5">
    <name type="scientific">Shewanella gelidii</name>
    <dbReference type="NCBI Taxonomy" id="1642821"/>
    <lineage>
        <taxon>Bacteria</taxon>
        <taxon>Pseudomonadati</taxon>
        <taxon>Pseudomonadota</taxon>
        <taxon>Gammaproteobacteria</taxon>
        <taxon>Alteromonadales</taxon>
        <taxon>Shewanellaceae</taxon>
        <taxon>Shewanella</taxon>
    </lineage>
</organism>
<gene>
    <name evidence="4" type="primary">ftsN</name>
    <name evidence="4" type="ORF">GCM10009332_16400</name>
</gene>
<feature type="compositionally biased region" description="Basic residues" evidence="1">
    <location>
        <begin position="9"/>
        <end position="22"/>
    </location>
</feature>
<evidence type="ECO:0000256" key="2">
    <source>
        <dbReference type="SAM" id="Phobius"/>
    </source>
</evidence>
<dbReference type="RefSeq" id="WP_188919714.1">
    <property type="nucleotide sequence ID" value="NZ_BMPZ01000003.1"/>
</dbReference>
<dbReference type="Gene3D" id="3.30.70.1070">
    <property type="entry name" value="Sporulation related repeat"/>
    <property type="match status" value="1"/>
</dbReference>
<comment type="caution">
    <text evidence="4">The sequence shown here is derived from an EMBL/GenBank/DDBJ whole genome shotgun (WGS) entry which is preliminary data.</text>
</comment>
<dbReference type="PANTHER" id="PTHR38687">
    <property type="entry name" value="CELL DIVISION PROTEIN DEDD-RELATED"/>
    <property type="match status" value="1"/>
</dbReference>
<evidence type="ECO:0000313" key="5">
    <source>
        <dbReference type="Proteomes" id="UP000613743"/>
    </source>
</evidence>
<keyword evidence="4" id="KW-0131">Cell cycle</keyword>
<proteinExistence type="predicted"/>
<dbReference type="InterPro" id="IPR007730">
    <property type="entry name" value="SPOR-like_dom"/>
</dbReference>
<dbReference type="GO" id="GO:0042834">
    <property type="term" value="F:peptidoglycan binding"/>
    <property type="evidence" value="ECO:0007669"/>
    <property type="project" value="InterPro"/>
</dbReference>
<dbReference type="SUPFAM" id="SSF110997">
    <property type="entry name" value="Sporulation related repeat"/>
    <property type="match status" value="1"/>
</dbReference>
<accession>A0A917JQ26</accession>
<dbReference type="InterPro" id="IPR036680">
    <property type="entry name" value="SPOR-like_sf"/>
</dbReference>
<keyword evidence="2" id="KW-0472">Membrane</keyword>
<keyword evidence="2" id="KW-1133">Transmembrane helix</keyword>
<dbReference type="Pfam" id="PF05036">
    <property type="entry name" value="SPOR"/>
    <property type="match status" value="1"/>
</dbReference>
<dbReference type="InterPro" id="IPR052521">
    <property type="entry name" value="Cell_div_SPOR-domain"/>
</dbReference>
<reference evidence="4" key="1">
    <citation type="journal article" date="2014" name="Int. J. Syst. Evol. Microbiol.">
        <title>Complete genome sequence of Corynebacterium casei LMG S-19264T (=DSM 44701T), isolated from a smear-ripened cheese.</title>
        <authorList>
            <consortium name="US DOE Joint Genome Institute (JGI-PGF)"/>
            <person name="Walter F."/>
            <person name="Albersmeier A."/>
            <person name="Kalinowski J."/>
            <person name="Ruckert C."/>
        </authorList>
    </citation>
    <scope>NUCLEOTIDE SEQUENCE</scope>
    <source>
        <strain evidence="4">JCM 30804</strain>
    </source>
</reference>
<keyword evidence="4" id="KW-0132">Cell division</keyword>
<dbReference type="AlphaFoldDB" id="A0A917JQ26"/>
<reference evidence="4" key="2">
    <citation type="submission" date="2020-09" db="EMBL/GenBank/DDBJ databases">
        <authorList>
            <person name="Sun Q."/>
            <person name="Ohkuma M."/>
        </authorList>
    </citation>
    <scope>NUCLEOTIDE SEQUENCE</scope>
    <source>
        <strain evidence="4">JCM 30804</strain>
    </source>
</reference>
<dbReference type="EMBL" id="BMPZ01000003">
    <property type="protein sequence ID" value="GGI79733.1"/>
    <property type="molecule type" value="Genomic_DNA"/>
</dbReference>
<keyword evidence="5" id="KW-1185">Reference proteome</keyword>
<feature type="transmembrane region" description="Helical" evidence="2">
    <location>
        <begin position="31"/>
        <end position="52"/>
    </location>
</feature>